<accession>A0ABD0QVU6</accession>
<gene>
    <name evidence="1" type="ORF">M9458_013052</name>
</gene>
<comment type="caution">
    <text evidence="1">The sequence shown here is derived from an EMBL/GenBank/DDBJ whole genome shotgun (WGS) entry which is preliminary data.</text>
</comment>
<dbReference type="EMBL" id="JAMKFB020000006">
    <property type="protein sequence ID" value="KAL0190354.1"/>
    <property type="molecule type" value="Genomic_DNA"/>
</dbReference>
<dbReference type="AlphaFoldDB" id="A0ABD0QVU6"/>
<name>A0ABD0QVU6_CIRMR</name>
<proteinExistence type="predicted"/>
<feature type="non-terminal residue" evidence="1">
    <location>
        <position position="65"/>
    </location>
</feature>
<protein>
    <submittedName>
        <fullName evidence="1">Uncharacterized protein</fullName>
    </submittedName>
</protein>
<keyword evidence="2" id="KW-1185">Reference proteome</keyword>
<dbReference type="Proteomes" id="UP001529510">
    <property type="component" value="Unassembled WGS sequence"/>
</dbReference>
<reference evidence="1 2" key="1">
    <citation type="submission" date="2024-05" db="EMBL/GenBank/DDBJ databases">
        <title>Genome sequencing and assembly of Indian major carp, Cirrhinus mrigala (Hamilton, 1822).</title>
        <authorList>
            <person name="Mohindra V."/>
            <person name="Chowdhury L.M."/>
            <person name="Lal K."/>
            <person name="Jena J.K."/>
        </authorList>
    </citation>
    <scope>NUCLEOTIDE SEQUENCE [LARGE SCALE GENOMIC DNA]</scope>
    <source>
        <strain evidence="1">CM1030</strain>
        <tissue evidence="1">Blood</tissue>
    </source>
</reference>
<organism evidence="1 2">
    <name type="scientific">Cirrhinus mrigala</name>
    <name type="common">Mrigala</name>
    <dbReference type="NCBI Taxonomy" id="683832"/>
    <lineage>
        <taxon>Eukaryota</taxon>
        <taxon>Metazoa</taxon>
        <taxon>Chordata</taxon>
        <taxon>Craniata</taxon>
        <taxon>Vertebrata</taxon>
        <taxon>Euteleostomi</taxon>
        <taxon>Actinopterygii</taxon>
        <taxon>Neopterygii</taxon>
        <taxon>Teleostei</taxon>
        <taxon>Ostariophysi</taxon>
        <taxon>Cypriniformes</taxon>
        <taxon>Cyprinidae</taxon>
        <taxon>Labeoninae</taxon>
        <taxon>Labeonini</taxon>
        <taxon>Cirrhinus</taxon>
    </lineage>
</organism>
<sequence length="65" mass="6811">MVDPDGTLDALSSLGLTSPLMVENRVTGNQAVDMSASTAALPSAYSEVAERDLGLQERSKEQNTA</sequence>
<evidence type="ECO:0000313" key="2">
    <source>
        <dbReference type="Proteomes" id="UP001529510"/>
    </source>
</evidence>
<evidence type="ECO:0000313" key="1">
    <source>
        <dbReference type="EMBL" id="KAL0190354.1"/>
    </source>
</evidence>